<accession>A0A2U9IN56</accession>
<evidence type="ECO:0000313" key="2">
    <source>
        <dbReference type="Proteomes" id="UP000248410"/>
    </source>
</evidence>
<dbReference type="EMBL" id="CP029288">
    <property type="protein sequence ID" value="AWR97436.1"/>
    <property type="molecule type" value="Genomic_DNA"/>
</dbReference>
<proteinExistence type="predicted"/>
<reference evidence="1 2" key="1">
    <citation type="submission" date="2018-05" db="EMBL/GenBank/DDBJ databases">
        <title>Complete Genome Sequences of Extremely Thermoacidophilic, Metal-Mobilizing Type-Strain Members of the Archaeal Family Sulfolobaceae: Acidianus brierleyi DSM-1651T, Acidianus sulfidivorans DSM-18786T, Metallosphaera hakonensis DSM-7519T, and Metallosphaera prunae DSM-10039T.</title>
        <authorList>
            <person name="Counts J.A."/>
            <person name="Kelly R.M."/>
        </authorList>
    </citation>
    <scope>NUCLEOTIDE SEQUENCE [LARGE SCALE GENOMIC DNA]</scope>
    <source>
        <strain evidence="1 2">JP7</strain>
    </source>
</reference>
<name>A0A2U9IN56_9CREN</name>
<dbReference type="Proteomes" id="UP000248410">
    <property type="component" value="Chromosome"/>
</dbReference>
<keyword evidence="2" id="KW-1185">Reference proteome</keyword>
<evidence type="ECO:0000313" key="1">
    <source>
        <dbReference type="EMBL" id="AWR97436.1"/>
    </source>
</evidence>
<gene>
    <name evidence="1" type="ORF">DFR86_07650</name>
</gene>
<dbReference type="RefSeq" id="WP_110380326.1">
    <property type="nucleotide sequence ID" value="NZ_CP029288.2"/>
</dbReference>
<protein>
    <submittedName>
        <fullName evidence="1">Uncharacterized protein</fullName>
    </submittedName>
</protein>
<dbReference type="OrthoDB" id="33875at2157"/>
<organism evidence="1 2">
    <name type="scientific">Acidianus sulfidivorans JP7</name>
    <dbReference type="NCBI Taxonomy" id="619593"/>
    <lineage>
        <taxon>Archaea</taxon>
        <taxon>Thermoproteota</taxon>
        <taxon>Thermoprotei</taxon>
        <taxon>Sulfolobales</taxon>
        <taxon>Sulfolobaceae</taxon>
        <taxon>Acidianus</taxon>
    </lineage>
</organism>
<sequence length="323" mass="37312">MSLFKREETKIYHIDHLPEEMKIAIKTIIDSSIPDVALAYGFRYLYPKLGEPIFIPYGRLDGKYKNSHQAFEKILNEVEKIKNNVETYKQWYGSDIVLYDHYRFTFYSYVDPNEGMTVGIAGEPLSAPGGYFDINEVCQNIKGNAIILNSALAGYISTTCLSKFNVKFMDNISNRKDEIIEAYLWLNQKFHEKYDKDKTYDVELGRTYMQRLFHVIHDSVGKYEGKNNAETAIIPIIVEKYVEGKILNALEENETYKILLNTARYYDISLLPILFSDTPKIIDDAKGKYSRIILIGNKKIPSNLDIQEGKKVVDKDTIKVIDF</sequence>
<dbReference type="AlphaFoldDB" id="A0A2U9IN56"/>
<dbReference type="GeneID" id="36837833"/>
<dbReference type="KEGG" id="asul:DFR86_07650"/>